<organism evidence="2 3">
    <name type="scientific">Heligmosomoides polygyrus</name>
    <name type="common">Parasitic roundworm</name>
    <dbReference type="NCBI Taxonomy" id="6339"/>
    <lineage>
        <taxon>Eukaryota</taxon>
        <taxon>Metazoa</taxon>
        <taxon>Ecdysozoa</taxon>
        <taxon>Nematoda</taxon>
        <taxon>Chromadorea</taxon>
        <taxon>Rhabditida</taxon>
        <taxon>Rhabditina</taxon>
        <taxon>Rhabditomorpha</taxon>
        <taxon>Strongyloidea</taxon>
        <taxon>Heligmosomidae</taxon>
        <taxon>Heligmosomoides</taxon>
    </lineage>
</organism>
<sequence>MLYVSSPTRWRVGYRKVEQRERSIHPAEDGVGQVDVAIEEIGVEVVDDILLGPSGRGGGSIRTSESGHLFLEVGEVPAGIVDAQTCLCSFS</sequence>
<evidence type="ECO:0000313" key="1">
    <source>
        <dbReference type="EMBL" id="VDO26572.1"/>
    </source>
</evidence>
<dbReference type="OrthoDB" id="5892546at2759"/>
<reference evidence="3" key="2">
    <citation type="submission" date="2019-09" db="UniProtKB">
        <authorList>
            <consortium name="WormBaseParasite"/>
        </authorList>
    </citation>
    <scope>IDENTIFICATION</scope>
</reference>
<dbReference type="AlphaFoldDB" id="A0A183F8V5"/>
<protein>
    <submittedName>
        <fullName evidence="3">Obg domain-containing protein</fullName>
    </submittedName>
</protein>
<accession>A0A3P7XAZ8</accession>
<dbReference type="Proteomes" id="UP000050761">
    <property type="component" value="Unassembled WGS sequence"/>
</dbReference>
<gene>
    <name evidence="1" type="ORF">HPBE_LOCUS2598</name>
</gene>
<keyword evidence="2" id="KW-1185">Reference proteome</keyword>
<dbReference type="EMBL" id="UZAH01004254">
    <property type="protein sequence ID" value="VDO26572.1"/>
    <property type="molecule type" value="Genomic_DNA"/>
</dbReference>
<accession>A0A183F8V5</accession>
<name>A0A183F8V5_HELPZ</name>
<proteinExistence type="predicted"/>
<evidence type="ECO:0000313" key="2">
    <source>
        <dbReference type="Proteomes" id="UP000050761"/>
    </source>
</evidence>
<dbReference type="WBParaSite" id="HPBE_0000259701-mRNA-1">
    <property type="protein sequence ID" value="HPBE_0000259701-mRNA-1"/>
    <property type="gene ID" value="HPBE_0000259701"/>
</dbReference>
<reference evidence="1 2" key="1">
    <citation type="submission" date="2018-11" db="EMBL/GenBank/DDBJ databases">
        <authorList>
            <consortium name="Pathogen Informatics"/>
        </authorList>
    </citation>
    <scope>NUCLEOTIDE SEQUENCE [LARGE SCALE GENOMIC DNA]</scope>
</reference>
<evidence type="ECO:0000313" key="3">
    <source>
        <dbReference type="WBParaSite" id="HPBE_0000259701-mRNA-1"/>
    </source>
</evidence>